<keyword evidence="3" id="KW-1185">Reference proteome</keyword>
<evidence type="ECO:0000256" key="1">
    <source>
        <dbReference type="SAM" id="MobiDB-lite"/>
    </source>
</evidence>
<dbReference type="Proteomes" id="UP000049983">
    <property type="component" value="Unassembled WGS sequence"/>
</dbReference>
<dbReference type="GeneID" id="97672940"/>
<protein>
    <submittedName>
        <fullName evidence="2">Uncharacterized protein</fullName>
    </submittedName>
</protein>
<feature type="compositionally biased region" description="Basic and acidic residues" evidence="1">
    <location>
        <begin position="69"/>
        <end position="78"/>
    </location>
</feature>
<dbReference type="RefSeq" id="WP_055120177.1">
    <property type="nucleotide sequence ID" value="NZ_CANKXR010000001.1"/>
</dbReference>
<feature type="region of interest" description="Disordered" evidence="1">
    <location>
        <begin position="45"/>
        <end position="81"/>
    </location>
</feature>
<sequence length="161" mass="18522">MVEIISKKDGPRREDVAAKRLINENRSTIHRLADQISNGGFSRSRQLLKESRQEPKPDGLVFHFLDNSRTPEEPEPRLRRSPNGRVFVMDTKSGKQILFLGEVRERDSLRYFALSTKKNGFISPVDEEIEHSLSDLDGVVIESPEVEEKMLDVIRKRLQVP</sequence>
<organism evidence="2 3">
    <name type="scientific">Roseibium album</name>
    <dbReference type="NCBI Taxonomy" id="311410"/>
    <lineage>
        <taxon>Bacteria</taxon>
        <taxon>Pseudomonadati</taxon>
        <taxon>Pseudomonadota</taxon>
        <taxon>Alphaproteobacteria</taxon>
        <taxon>Hyphomicrobiales</taxon>
        <taxon>Stappiaceae</taxon>
        <taxon>Roseibium</taxon>
    </lineage>
</organism>
<dbReference type="AlphaFoldDB" id="A0A0M7AVB9"/>
<evidence type="ECO:0000313" key="3">
    <source>
        <dbReference type="Proteomes" id="UP000049983"/>
    </source>
</evidence>
<gene>
    <name evidence="2" type="ORF">LA5096_05701</name>
</gene>
<name>A0A0M7AVB9_9HYPH</name>
<proteinExistence type="predicted"/>
<accession>A0A0M7AVB9</accession>
<dbReference type="EMBL" id="CXWC01000015">
    <property type="protein sequence ID" value="CTQ78557.1"/>
    <property type="molecule type" value="Genomic_DNA"/>
</dbReference>
<dbReference type="OrthoDB" id="8226460at2"/>
<dbReference type="STRING" id="311410.LA5095_05126"/>
<feature type="compositionally biased region" description="Basic and acidic residues" evidence="1">
    <location>
        <begin position="47"/>
        <end position="57"/>
    </location>
</feature>
<reference evidence="3" key="1">
    <citation type="submission" date="2015-07" db="EMBL/GenBank/DDBJ databases">
        <authorList>
            <person name="Rodrigo-Torres Lidia"/>
            <person name="Arahal R.David."/>
        </authorList>
    </citation>
    <scope>NUCLEOTIDE SEQUENCE [LARGE SCALE GENOMIC DNA]</scope>
    <source>
        <strain evidence="3">CECT 5096</strain>
    </source>
</reference>
<evidence type="ECO:0000313" key="2">
    <source>
        <dbReference type="EMBL" id="CTQ78557.1"/>
    </source>
</evidence>